<dbReference type="OrthoDB" id="47330at2759"/>
<evidence type="ECO:0008006" key="3">
    <source>
        <dbReference type="Google" id="ProtNLM"/>
    </source>
</evidence>
<protein>
    <recommendedName>
        <fullName evidence="3">Ankyrin repeat protein</fullName>
    </recommendedName>
</protein>
<name>A0A0F4GVL4_9PEZI</name>
<proteinExistence type="predicted"/>
<dbReference type="SUPFAM" id="SSF48403">
    <property type="entry name" value="Ankyrin repeat"/>
    <property type="match status" value="1"/>
</dbReference>
<dbReference type="InterPro" id="IPR036770">
    <property type="entry name" value="Ankyrin_rpt-contain_sf"/>
</dbReference>
<evidence type="ECO:0000313" key="1">
    <source>
        <dbReference type="EMBL" id="KJY01460.1"/>
    </source>
</evidence>
<keyword evidence="2" id="KW-1185">Reference proteome</keyword>
<dbReference type="Gene3D" id="1.25.40.20">
    <property type="entry name" value="Ankyrin repeat-containing domain"/>
    <property type="match status" value="1"/>
</dbReference>
<comment type="caution">
    <text evidence="1">The sequence shown here is derived from an EMBL/GenBank/DDBJ whole genome shotgun (WGS) entry which is preliminary data.</text>
</comment>
<dbReference type="STRING" id="1047168.A0A0F4GVL4"/>
<dbReference type="AlphaFoldDB" id="A0A0F4GVL4"/>
<sequence length="168" mass="18512">MPGPKTTGEVAKFKTAKGQPDKPTKLVIATVHFIRSFTVSCPETADQTLSRQHLSPFTVSTLAAVLDQSCSFSAVKSYLKQCDDSAIRKAIDDRTSSNHRVISHAIQRNDAGILRLLLEYDQIDPNALDWGNIPVLAYAIMRSKWTSDNTTEIVKTLLVHGAEPHLIP</sequence>
<reference evidence="1 2" key="1">
    <citation type="submission" date="2015-03" db="EMBL/GenBank/DDBJ databases">
        <title>RNA-seq based gene annotation and comparative genomics of four Zymoseptoria species reveal species-specific pathogenicity related genes and transposable element activity.</title>
        <authorList>
            <person name="Grandaubert J."/>
            <person name="Bhattacharyya A."/>
            <person name="Stukenbrock E.H."/>
        </authorList>
    </citation>
    <scope>NUCLEOTIDE SEQUENCE [LARGE SCALE GENOMIC DNA]</scope>
    <source>
        <strain evidence="1 2">Zb18110</strain>
    </source>
</reference>
<dbReference type="Proteomes" id="UP000033647">
    <property type="component" value="Unassembled WGS sequence"/>
</dbReference>
<evidence type="ECO:0000313" key="2">
    <source>
        <dbReference type="Proteomes" id="UP000033647"/>
    </source>
</evidence>
<dbReference type="EMBL" id="LAFY01000282">
    <property type="protein sequence ID" value="KJY01460.1"/>
    <property type="molecule type" value="Genomic_DNA"/>
</dbReference>
<organism evidence="1 2">
    <name type="scientific">Zymoseptoria brevis</name>
    <dbReference type="NCBI Taxonomy" id="1047168"/>
    <lineage>
        <taxon>Eukaryota</taxon>
        <taxon>Fungi</taxon>
        <taxon>Dikarya</taxon>
        <taxon>Ascomycota</taxon>
        <taxon>Pezizomycotina</taxon>
        <taxon>Dothideomycetes</taxon>
        <taxon>Dothideomycetidae</taxon>
        <taxon>Mycosphaerellales</taxon>
        <taxon>Mycosphaerellaceae</taxon>
        <taxon>Zymoseptoria</taxon>
    </lineage>
</organism>
<accession>A0A0F4GVL4</accession>
<gene>
    <name evidence="1" type="ORF">TI39_contig290g00005</name>
</gene>